<evidence type="ECO:0000313" key="2">
    <source>
        <dbReference type="Proteomes" id="UP000042997"/>
    </source>
</evidence>
<gene>
    <name evidence="1" type="ORF">RHRU231_30010</name>
</gene>
<sequence length="72" mass="7397">MPRVLPRSFPAVHNGSAPAARDLRRAYPAGRDVLSYRTASGTPGWALIAGTSKGNVGGDRRAVAPVGVSDAP</sequence>
<dbReference type="EMBL" id="CCSD01000039">
    <property type="protein sequence ID" value="CDZ87482.1"/>
    <property type="molecule type" value="Genomic_DNA"/>
</dbReference>
<proteinExistence type="predicted"/>
<accession>A0A098BH09</accession>
<dbReference type="AlphaFoldDB" id="A0A098BH09"/>
<name>A0A098BH09_9NOCA</name>
<evidence type="ECO:0000313" key="1">
    <source>
        <dbReference type="EMBL" id="CDZ87482.1"/>
    </source>
</evidence>
<protein>
    <submittedName>
        <fullName evidence="1">Uncharacterized protein</fullName>
    </submittedName>
</protein>
<organism evidence="1 2">
    <name type="scientific">Rhodococcus ruber</name>
    <dbReference type="NCBI Taxonomy" id="1830"/>
    <lineage>
        <taxon>Bacteria</taxon>
        <taxon>Bacillati</taxon>
        <taxon>Actinomycetota</taxon>
        <taxon>Actinomycetes</taxon>
        <taxon>Mycobacteriales</taxon>
        <taxon>Nocardiaceae</taxon>
        <taxon>Rhodococcus</taxon>
    </lineage>
</organism>
<reference evidence="1 2" key="1">
    <citation type="journal article" date="2014" name="Genome Announc.">
        <title>Draft Genome Sequence of Propane- and Butane-Oxidizing Actinobacterium Rhodococcus ruber IEGM 231.</title>
        <authorList>
            <person name="Ivshina I.B."/>
            <person name="Kuyukina M.S."/>
            <person name="Krivoruchko A.V."/>
            <person name="Barbe V."/>
            <person name="Fischer C."/>
        </authorList>
    </citation>
    <scope>NUCLEOTIDE SEQUENCE [LARGE SCALE GENOMIC DNA]</scope>
</reference>
<dbReference type="Proteomes" id="UP000042997">
    <property type="component" value="Unassembled WGS sequence"/>
</dbReference>